<dbReference type="InterPro" id="IPR010730">
    <property type="entry name" value="HET"/>
</dbReference>
<evidence type="ECO:0000259" key="1">
    <source>
        <dbReference type="Pfam" id="PF06985"/>
    </source>
</evidence>
<dbReference type="InterPro" id="IPR052895">
    <property type="entry name" value="HetReg/Transcr_Mod"/>
</dbReference>
<name>A0A1Y2IUK0_TRAC3</name>
<protein>
    <recommendedName>
        <fullName evidence="1">Heterokaryon incompatibility domain-containing protein</fullName>
    </recommendedName>
</protein>
<dbReference type="PANTHER" id="PTHR24148:SF64">
    <property type="entry name" value="HETEROKARYON INCOMPATIBILITY DOMAIN-CONTAINING PROTEIN"/>
    <property type="match status" value="1"/>
</dbReference>
<evidence type="ECO:0000313" key="3">
    <source>
        <dbReference type="Proteomes" id="UP000193067"/>
    </source>
</evidence>
<accession>A0A1Y2IUK0</accession>
<evidence type="ECO:0000313" key="2">
    <source>
        <dbReference type="EMBL" id="OSD04815.1"/>
    </source>
</evidence>
<organism evidence="2 3">
    <name type="scientific">Trametes coccinea (strain BRFM310)</name>
    <name type="common">Pycnoporus coccineus</name>
    <dbReference type="NCBI Taxonomy" id="1353009"/>
    <lineage>
        <taxon>Eukaryota</taxon>
        <taxon>Fungi</taxon>
        <taxon>Dikarya</taxon>
        <taxon>Basidiomycota</taxon>
        <taxon>Agaricomycotina</taxon>
        <taxon>Agaricomycetes</taxon>
        <taxon>Polyporales</taxon>
        <taxon>Polyporaceae</taxon>
        <taxon>Trametes</taxon>
    </lineage>
</organism>
<dbReference type="Pfam" id="PF06985">
    <property type="entry name" value="HET"/>
    <property type="match status" value="1"/>
</dbReference>
<sequence>MATTHSPFPLQPFSIEDTMRACEGTVITGALRDSPLRVLVRNAEGMYEVVPYAGQPYMAISYCWPAAGFQKLGSSNEPTPVLTADGPIVQSYHFSTFISRAAGSWTPSLAVWLDYHCISQDDLEEKTAQVAVMQHIYTKAQITLVMLEDTALTSPELEAVVTSDDTQGHRADPVSAARRVLSARWFSRAWCSQELILSHRVQIYAHSQEGDTVSFPADMFWHCVDKARYRDPSIPVFREPRGRLPDVAVAKTSFAWALAVVRRLGCSDEYDKIALVCNLVRLVYHFSSRPTAFNLHSPAIHLNVLKMVNVIALRRRDFSLLLANHGRGNPLRGQYGFGWAGEAIEGDRFSELWKKEGYQGDRDPDIALHDTGLVARGCLTRIAVEYSWEIYRDGPCLQLKLNGATHLLTTSAGADPHASWTWTYDARQLRDLMLALSLASAAGDSGVSRHARIVFAYLLEEDYERQPEPTSGDLAAVAQSYLSHRISLRDIAAAMAFVWREPCRAMFSTIAIEEGSVLLVSGNASGGLAGRLLFQPYVIRPRLFSPPMLLTANSMVLESDPLPTGAHCCVGCVRGLGMIPDSPGYGSLTMRIA</sequence>
<reference evidence="2 3" key="1">
    <citation type="journal article" date="2015" name="Biotechnol. Biofuels">
        <title>Enhanced degradation of softwood versus hardwood by the white-rot fungus Pycnoporus coccineus.</title>
        <authorList>
            <person name="Couturier M."/>
            <person name="Navarro D."/>
            <person name="Chevret D."/>
            <person name="Henrissat B."/>
            <person name="Piumi F."/>
            <person name="Ruiz-Duenas F.J."/>
            <person name="Martinez A.T."/>
            <person name="Grigoriev I.V."/>
            <person name="Riley R."/>
            <person name="Lipzen A."/>
            <person name="Berrin J.G."/>
            <person name="Master E.R."/>
            <person name="Rosso M.N."/>
        </authorList>
    </citation>
    <scope>NUCLEOTIDE SEQUENCE [LARGE SCALE GENOMIC DNA]</scope>
    <source>
        <strain evidence="2 3">BRFM310</strain>
    </source>
</reference>
<feature type="domain" description="Heterokaryon incompatibility" evidence="1">
    <location>
        <begin position="57"/>
        <end position="194"/>
    </location>
</feature>
<gene>
    <name evidence="2" type="ORF">PYCCODRAFT_1475883</name>
</gene>
<dbReference type="STRING" id="1353009.A0A1Y2IUK0"/>
<dbReference type="OrthoDB" id="5303367at2759"/>
<keyword evidence="3" id="KW-1185">Reference proteome</keyword>
<proteinExistence type="predicted"/>
<dbReference type="EMBL" id="KZ084095">
    <property type="protein sequence ID" value="OSD04815.1"/>
    <property type="molecule type" value="Genomic_DNA"/>
</dbReference>
<dbReference type="PANTHER" id="PTHR24148">
    <property type="entry name" value="ANKYRIN REPEAT DOMAIN-CONTAINING PROTEIN 39 HOMOLOG-RELATED"/>
    <property type="match status" value="1"/>
</dbReference>
<dbReference type="Proteomes" id="UP000193067">
    <property type="component" value="Unassembled WGS sequence"/>
</dbReference>
<dbReference type="AlphaFoldDB" id="A0A1Y2IUK0"/>